<proteinExistence type="predicted"/>
<dbReference type="OrthoDB" id="691673at2759"/>
<dbReference type="EMBL" id="SPHZ02000006">
    <property type="protein sequence ID" value="KAF0915652.1"/>
    <property type="molecule type" value="Genomic_DNA"/>
</dbReference>
<dbReference type="Proteomes" id="UP000479710">
    <property type="component" value="Unassembled WGS sequence"/>
</dbReference>
<gene>
    <name evidence="1" type="ORF">E2562_037712</name>
</gene>
<evidence type="ECO:0008006" key="3">
    <source>
        <dbReference type="Google" id="ProtNLM"/>
    </source>
</evidence>
<keyword evidence="2" id="KW-1185">Reference proteome</keyword>
<reference evidence="1 2" key="1">
    <citation type="submission" date="2019-11" db="EMBL/GenBank/DDBJ databases">
        <title>Whole genome sequence of Oryza granulata.</title>
        <authorList>
            <person name="Li W."/>
        </authorList>
    </citation>
    <scope>NUCLEOTIDE SEQUENCE [LARGE SCALE GENOMIC DNA]</scope>
    <source>
        <strain evidence="2">cv. Menghai</strain>
        <tissue evidence="1">Leaf</tissue>
    </source>
</reference>
<protein>
    <recommendedName>
        <fullName evidence="3">Myb-like domain-containing protein</fullName>
    </recommendedName>
</protein>
<comment type="caution">
    <text evidence="1">The sequence shown here is derived from an EMBL/GenBank/DDBJ whole genome shotgun (WGS) entry which is preliminary data.</text>
</comment>
<sequence>MSQDGADKELVAYDSEAVERGALQLSSSRWAKHEVEALIRVLGPGLKGLLWEEVSARMAAAGYRRSD</sequence>
<dbReference type="AlphaFoldDB" id="A0A6G1DTX0"/>
<name>A0A6G1DTX0_9ORYZ</name>
<accession>A0A6G1DTX0</accession>
<evidence type="ECO:0000313" key="1">
    <source>
        <dbReference type="EMBL" id="KAF0915652.1"/>
    </source>
</evidence>
<evidence type="ECO:0000313" key="2">
    <source>
        <dbReference type="Proteomes" id="UP000479710"/>
    </source>
</evidence>
<organism evidence="1 2">
    <name type="scientific">Oryza meyeriana var. granulata</name>
    <dbReference type="NCBI Taxonomy" id="110450"/>
    <lineage>
        <taxon>Eukaryota</taxon>
        <taxon>Viridiplantae</taxon>
        <taxon>Streptophyta</taxon>
        <taxon>Embryophyta</taxon>
        <taxon>Tracheophyta</taxon>
        <taxon>Spermatophyta</taxon>
        <taxon>Magnoliopsida</taxon>
        <taxon>Liliopsida</taxon>
        <taxon>Poales</taxon>
        <taxon>Poaceae</taxon>
        <taxon>BOP clade</taxon>
        <taxon>Oryzoideae</taxon>
        <taxon>Oryzeae</taxon>
        <taxon>Oryzinae</taxon>
        <taxon>Oryza</taxon>
        <taxon>Oryza meyeriana</taxon>
    </lineage>
</organism>